<dbReference type="Proteomes" id="UP000594261">
    <property type="component" value="Chromosome 2"/>
</dbReference>
<accession>A0A7N2KTN1</accession>
<reference evidence="2" key="2">
    <citation type="submission" date="2021-01" db="UniProtKB">
        <authorList>
            <consortium name="EnsemblPlants"/>
        </authorList>
    </citation>
    <scope>IDENTIFICATION</scope>
</reference>
<feature type="chain" id="PRO_5029632634" description="U6 snRNA-associated Sm-like protein LSm7" evidence="1">
    <location>
        <begin position="19"/>
        <end position="135"/>
    </location>
</feature>
<dbReference type="EnsemblPlants" id="QL02p017866:mrna">
    <property type="protein sequence ID" value="QL02p017866:mrna"/>
    <property type="gene ID" value="QL02p017866"/>
</dbReference>
<keyword evidence="1" id="KW-0732">Signal</keyword>
<evidence type="ECO:0000313" key="3">
    <source>
        <dbReference type="Proteomes" id="UP000594261"/>
    </source>
</evidence>
<proteinExistence type="predicted"/>
<feature type="signal peptide" evidence="1">
    <location>
        <begin position="1"/>
        <end position="18"/>
    </location>
</feature>
<organism evidence="2 3">
    <name type="scientific">Quercus lobata</name>
    <name type="common">Valley oak</name>
    <dbReference type="NCBI Taxonomy" id="97700"/>
    <lineage>
        <taxon>Eukaryota</taxon>
        <taxon>Viridiplantae</taxon>
        <taxon>Streptophyta</taxon>
        <taxon>Embryophyta</taxon>
        <taxon>Tracheophyta</taxon>
        <taxon>Spermatophyta</taxon>
        <taxon>Magnoliopsida</taxon>
        <taxon>eudicotyledons</taxon>
        <taxon>Gunneridae</taxon>
        <taxon>Pentapetalae</taxon>
        <taxon>rosids</taxon>
        <taxon>fabids</taxon>
        <taxon>Fagales</taxon>
        <taxon>Fagaceae</taxon>
        <taxon>Quercus</taxon>
    </lineage>
</organism>
<evidence type="ECO:0008006" key="4">
    <source>
        <dbReference type="Google" id="ProtNLM"/>
    </source>
</evidence>
<evidence type="ECO:0000313" key="2">
    <source>
        <dbReference type="EnsemblPlants" id="QL02p017866:mrna"/>
    </source>
</evidence>
<dbReference type="AlphaFoldDB" id="A0A7N2KTN1"/>
<reference evidence="3" key="1">
    <citation type="journal article" date="2016" name="G3 (Bethesda)">
        <title>First Draft Assembly and Annotation of the Genome of a California Endemic Oak Quercus lobata Nee (Fagaceae).</title>
        <authorList>
            <person name="Sork V.L."/>
            <person name="Fitz-Gibbon S.T."/>
            <person name="Puiu D."/>
            <person name="Crepeau M."/>
            <person name="Gugger P.F."/>
            <person name="Sherman R."/>
            <person name="Stevens K."/>
            <person name="Langley C.H."/>
            <person name="Pellegrini M."/>
            <person name="Salzberg S.L."/>
        </authorList>
    </citation>
    <scope>NUCLEOTIDE SEQUENCE [LARGE SCALE GENOMIC DNA]</scope>
    <source>
        <strain evidence="3">cv. SW786</strain>
    </source>
</reference>
<evidence type="ECO:0000256" key="1">
    <source>
        <dbReference type="SAM" id="SignalP"/>
    </source>
</evidence>
<dbReference type="Gene3D" id="2.30.30.100">
    <property type="match status" value="1"/>
</dbReference>
<dbReference type="Gramene" id="QL02p017866:mrna">
    <property type="protein sequence ID" value="QL02p017866:mrna"/>
    <property type="gene ID" value="QL02p017866"/>
</dbReference>
<sequence length="135" mass="14994">MILELFFNIIVTTSMVHCAPSHVGTCLRLGGMRFPTCSFLCWMEHQPNLWVASFQQSTRTVIGDKNVESEVQSKVESEVMSSRPAEFIYPDDPLKTTDQTRRLGLIVCRGTAVMLVSPTDGTDEIANPFIQPDGA</sequence>
<dbReference type="InParanoid" id="A0A7N2KTN1"/>
<protein>
    <recommendedName>
        <fullName evidence="4">U6 snRNA-associated Sm-like protein LSm7</fullName>
    </recommendedName>
</protein>
<name>A0A7N2KTN1_QUELO</name>
<keyword evidence="3" id="KW-1185">Reference proteome</keyword>